<dbReference type="Proteomes" id="UP000827872">
    <property type="component" value="Linkage Group LG05"/>
</dbReference>
<keyword evidence="2" id="KW-1185">Reference proteome</keyword>
<comment type="caution">
    <text evidence="1">The sequence shown here is derived from an EMBL/GenBank/DDBJ whole genome shotgun (WGS) entry which is preliminary data.</text>
</comment>
<reference evidence="1" key="1">
    <citation type="submission" date="2021-08" db="EMBL/GenBank/DDBJ databases">
        <title>The first chromosome-level gecko genome reveals the dynamic sex chromosomes of Neotropical dwarf geckos (Sphaerodactylidae: Sphaerodactylus).</title>
        <authorList>
            <person name="Pinto B.J."/>
            <person name="Keating S.E."/>
            <person name="Gamble T."/>
        </authorList>
    </citation>
    <scope>NUCLEOTIDE SEQUENCE</scope>
    <source>
        <strain evidence="1">TG3544</strain>
    </source>
</reference>
<sequence length="106" mass="11937">MEKPYACQIPGCSKRYTDPSSLRKHVKAHSAKEQQVRKKLHSCSDVEQDILSECLAMQKLHPSSQHNLDGKCGRSMGHHDLIPGEKIHCEDDAEYALQYGATKNPH</sequence>
<dbReference type="EMBL" id="CM037618">
    <property type="protein sequence ID" value="KAH7999901.1"/>
    <property type="molecule type" value="Genomic_DNA"/>
</dbReference>
<protein>
    <submittedName>
        <fullName evidence="1">Uncharacterized protein</fullName>
    </submittedName>
</protein>
<organism evidence="1 2">
    <name type="scientific">Sphaerodactylus townsendi</name>
    <dbReference type="NCBI Taxonomy" id="933632"/>
    <lineage>
        <taxon>Eukaryota</taxon>
        <taxon>Metazoa</taxon>
        <taxon>Chordata</taxon>
        <taxon>Craniata</taxon>
        <taxon>Vertebrata</taxon>
        <taxon>Euteleostomi</taxon>
        <taxon>Lepidosauria</taxon>
        <taxon>Squamata</taxon>
        <taxon>Bifurcata</taxon>
        <taxon>Gekkota</taxon>
        <taxon>Sphaerodactylidae</taxon>
        <taxon>Sphaerodactylus</taxon>
    </lineage>
</organism>
<evidence type="ECO:0000313" key="2">
    <source>
        <dbReference type="Proteomes" id="UP000827872"/>
    </source>
</evidence>
<accession>A0ACB8F3S6</accession>
<proteinExistence type="predicted"/>
<gene>
    <name evidence="1" type="ORF">K3G42_020297</name>
</gene>
<evidence type="ECO:0000313" key="1">
    <source>
        <dbReference type="EMBL" id="KAH7999901.1"/>
    </source>
</evidence>
<name>A0ACB8F3S6_9SAUR</name>